<evidence type="ECO:0000256" key="5">
    <source>
        <dbReference type="ARBA" id="ARBA00022857"/>
    </source>
</evidence>
<dbReference type="InterPro" id="IPR023753">
    <property type="entry name" value="FAD/NAD-binding_dom"/>
</dbReference>
<evidence type="ECO:0000313" key="13">
    <source>
        <dbReference type="Proteomes" id="UP001221597"/>
    </source>
</evidence>
<feature type="domain" description="Pyridine nucleotide-disulphide oxidoreductase dimerisation" evidence="10">
    <location>
        <begin position="342"/>
        <end position="444"/>
    </location>
</feature>
<feature type="domain" description="FAD/NAD(P)-binding" evidence="11">
    <location>
        <begin position="4"/>
        <end position="322"/>
    </location>
</feature>
<dbReference type="PANTHER" id="PTHR43014">
    <property type="entry name" value="MERCURIC REDUCTASE"/>
    <property type="match status" value="1"/>
</dbReference>
<keyword evidence="6 9" id="KW-0560">Oxidoreductase</keyword>
<dbReference type="RefSeq" id="WP_283076496.1">
    <property type="nucleotide sequence ID" value="NZ_CP121671.1"/>
</dbReference>
<accession>A0ABY8IZ70</accession>
<keyword evidence="8 9" id="KW-0676">Redox-active center</keyword>
<gene>
    <name evidence="12" type="ORF">P9989_19440</name>
</gene>
<sequence>MNTYDLIVLGGGAGGLTVAAGAASLGANVALVEKNRNLGGDCLHFGCVPSKAFITSAKKVFEAKKSAETYGMTLSGKPDITKAMARVKEAIAEIQAEDSHERFQDLGVDIYQGKGRIIKEHHIQVEEETDIKGKRVVIATGSRPVIPPIQGIESTSYLTNETTFDVSKTPKRLLVIGGGPIGLELAQSFARFGSEVTILEGNSTIFGQEDEDVISVIKTQLEKELTFQLNARVKKVREENGTKVVTYEQSGYEENIVVDDILMATGRKPNTDDMGLDKIGVNLDDRGNIVVNDYLQTSKSHIYAIGDTNGKFPFTHAAGMEGKLVVRNALFGIKGKVSYENVPWVTYTDPQVFHLGLTEKEARENHHIKVFKVNTRDVDRFVTDRDLSGFIKVITDHKGHILGAHALGTNAGDWMQEIVFAKTQGHKIGDISNVIHPYPTHGAILQQSADLYWRGKLFDGMLPKVAEKYIQWFR</sequence>
<dbReference type="EMBL" id="CP121671">
    <property type="protein sequence ID" value="WFT74499.1"/>
    <property type="molecule type" value="Genomic_DNA"/>
</dbReference>
<evidence type="ECO:0000256" key="4">
    <source>
        <dbReference type="ARBA" id="ARBA00022827"/>
    </source>
</evidence>
<comment type="cofactor">
    <cofactor evidence="1">
        <name>FAD</name>
        <dbReference type="ChEBI" id="CHEBI:57692"/>
    </cofactor>
</comment>
<dbReference type="PIRSF" id="PIRSF000350">
    <property type="entry name" value="Mercury_reductase_MerA"/>
    <property type="match status" value="1"/>
</dbReference>
<dbReference type="Pfam" id="PF02852">
    <property type="entry name" value="Pyr_redox_dim"/>
    <property type="match status" value="1"/>
</dbReference>
<dbReference type="InterPro" id="IPR016156">
    <property type="entry name" value="FAD/NAD-linked_Rdtase_dimer_sf"/>
</dbReference>
<evidence type="ECO:0000256" key="7">
    <source>
        <dbReference type="ARBA" id="ARBA00023157"/>
    </source>
</evidence>
<evidence type="ECO:0000256" key="1">
    <source>
        <dbReference type="ARBA" id="ARBA00001974"/>
    </source>
</evidence>
<dbReference type="Gene3D" id="3.30.390.30">
    <property type="match status" value="1"/>
</dbReference>
<dbReference type="PRINTS" id="PR00368">
    <property type="entry name" value="FADPNR"/>
</dbReference>
<evidence type="ECO:0000259" key="10">
    <source>
        <dbReference type="Pfam" id="PF02852"/>
    </source>
</evidence>
<dbReference type="Pfam" id="PF07992">
    <property type="entry name" value="Pyr_redox_2"/>
    <property type="match status" value="1"/>
</dbReference>
<dbReference type="PROSITE" id="PS00076">
    <property type="entry name" value="PYRIDINE_REDOX_1"/>
    <property type="match status" value="1"/>
</dbReference>
<evidence type="ECO:0000256" key="2">
    <source>
        <dbReference type="ARBA" id="ARBA00007532"/>
    </source>
</evidence>
<evidence type="ECO:0000256" key="6">
    <source>
        <dbReference type="ARBA" id="ARBA00023002"/>
    </source>
</evidence>
<reference evidence="12 13" key="1">
    <citation type="submission" date="2023-04" db="EMBL/GenBank/DDBJ databases">
        <title>Genome sequence of Halobacillus naozhouensis KACC 21980.</title>
        <authorList>
            <person name="Kim S."/>
            <person name="Heo J."/>
            <person name="Kwon S.-W."/>
        </authorList>
    </citation>
    <scope>NUCLEOTIDE SEQUENCE [LARGE SCALE GENOMIC DNA]</scope>
    <source>
        <strain evidence="12 13">KCTC 13234</strain>
    </source>
</reference>
<dbReference type="Gene3D" id="3.50.50.60">
    <property type="entry name" value="FAD/NAD(P)-binding domain"/>
    <property type="match status" value="2"/>
</dbReference>
<evidence type="ECO:0000256" key="9">
    <source>
        <dbReference type="RuleBase" id="RU003691"/>
    </source>
</evidence>
<dbReference type="SUPFAM" id="SSF51905">
    <property type="entry name" value="FAD/NAD(P)-binding domain"/>
    <property type="match status" value="1"/>
</dbReference>
<name>A0ABY8IZ70_9BACI</name>
<proteinExistence type="inferred from homology"/>
<dbReference type="Proteomes" id="UP001221597">
    <property type="component" value="Chromosome"/>
</dbReference>
<evidence type="ECO:0000313" key="12">
    <source>
        <dbReference type="EMBL" id="WFT74499.1"/>
    </source>
</evidence>
<dbReference type="PANTHER" id="PTHR43014:SF2">
    <property type="entry name" value="MERCURIC REDUCTASE"/>
    <property type="match status" value="1"/>
</dbReference>
<dbReference type="InterPro" id="IPR001100">
    <property type="entry name" value="Pyr_nuc-diS_OxRdtase"/>
</dbReference>
<dbReference type="SUPFAM" id="SSF55424">
    <property type="entry name" value="FAD/NAD-linked reductases, dimerisation (C-terminal) domain"/>
    <property type="match status" value="1"/>
</dbReference>
<evidence type="ECO:0000256" key="8">
    <source>
        <dbReference type="ARBA" id="ARBA00023284"/>
    </source>
</evidence>
<dbReference type="InterPro" id="IPR012999">
    <property type="entry name" value="Pyr_OxRdtase_I_AS"/>
</dbReference>
<comment type="similarity">
    <text evidence="2 9">Belongs to the class-I pyridine nucleotide-disulfide oxidoreductase family.</text>
</comment>
<keyword evidence="7" id="KW-1015">Disulfide bond</keyword>
<protein>
    <submittedName>
        <fullName evidence="12">FAD-dependent oxidoreductase</fullName>
    </submittedName>
</protein>
<keyword evidence="3 9" id="KW-0285">Flavoprotein</keyword>
<dbReference type="InterPro" id="IPR004099">
    <property type="entry name" value="Pyr_nucl-diS_OxRdtase_dimer"/>
</dbReference>
<organism evidence="12 13">
    <name type="scientific">Halobacillus naozhouensis</name>
    <dbReference type="NCBI Taxonomy" id="554880"/>
    <lineage>
        <taxon>Bacteria</taxon>
        <taxon>Bacillati</taxon>
        <taxon>Bacillota</taxon>
        <taxon>Bacilli</taxon>
        <taxon>Bacillales</taxon>
        <taxon>Bacillaceae</taxon>
        <taxon>Halobacillus</taxon>
    </lineage>
</organism>
<keyword evidence="13" id="KW-1185">Reference proteome</keyword>
<dbReference type="PRINTS" id="PR00411">
    <property type="entry name" value="PNDRDTASEI"/>
</dbReference>
<keyword evidence="4 9" id="KW-0274">FAD</keyword>
<evidence type="ECO:0000256" key="3">
    <source>
        <dbReference type="ARBA" id="ARBA00022630"/>
    </source>
</evidence>
<evidence type="ECO:0000259" key="11">
    <source>
        <dbReference type="Pfam" id="PF07992"/>
    </source>
</evidence>
<dbReference type="InterPro" id="IPR036188">
    <property type="entry name" value="FAD/NAD-bd_sf"/>
</dbReference>
<keyword evidence="5" id="KW-0521">NADP</keyword>